<evidence type="ECO:0000313" key="2">
    <source>
        <dbReference type="Proteomes" id="UP000269198"/>
    </source>
</evidence>
<dbReference type="RefSeq" id="WP_123200564.1">
    <property type="nucleotide sequence ID" value="NZ_RJMB01000005.1"/>
</dbReference>
<keyword evidence="2" id="KW-1185">Reference proteome</keyword>
<dbReference type="AlphaFoldDB" id="A0A3N0ED80"/>
<reference evidence="1 2" key="1">
    <citation type="submission" date="2018-11" db="EMBL/GenBank/DDBJ databases">
        <title>The genome draft of YIM 96095.</title>
        <authorList>
            <person name="Tang S.-K."/>
            <person name="Chunyu W.-X."/>
            <person name="Feng Y.-Z."/>
        </authorList>
    </citation>
    <scope>NUCLEOTIDE SEQUENCE [LARGE SCALE GENOMIC DNA]</scope>
    <source>
        <strain evidence="1 2">YIM 96095</strain>
    </source>
</reference>
<accession>A0A3N0ED80</accession>
<proteinExistence type="predicted"/>
<evidence type="ECO:0000313" key="1">
    <source>
        <dbReference type="EMBL" id="RNL85785.1"/>
    </source>
</evidence>
<dbReference type="Proteomes" id="UP000269198">
    <property type="component" value="Unassembled WGS sequence"/>
</dbReference>
<dbReference type="EMBL" id="RJMB01000005">
    <property type="protein sequence ID" value="RNL85785.1"/>
    <property type="molecule type" value="Genomic_DNA"/>
</dbReference>
<sequence length="194" mass="20934">MRRSLPTADEIGRWSAPAAYSNLATLVEEAAADKNWLSLVRSIAVGKAQHTGAPATERIQWARVAIRAGGMVVEGEFASLKRAADEAGLRAHIILHVDADPPGDFTPDHTVSSALAALPAPWERVFLLALDTGVGRPGQPFLRGVADTGNRRDALFLRHHKSVLTALERVVPLARSPLVREIGERWVGLLPLLP</sequence>
<name>A0A3N0ED80_9ACTN</name>
<comment type="caution">
    <text evidence="1">The sequence shown here is derived from an EMBL/GenBank/DDBJ whole genome shotgun (WGS) entry which is preliminary data.</text>
</comment>
<organism evidence="1 2">
    <name type="scientific">Halostreptopolyspora alba</name>
    <dbReference type="NCBI Taxonomy" id="2487137"/>
    <lineage>
        <taxon>Bacteria</taxon>
        <taxon>Bacillati</taxon>
        <taxon>Actinomycetota</taxon>
        <taxon>Actinomycetes</taxon>
        <taxon>Streptosporangiales</taxon>
        <taxon>Nocardiopsidaceae</taxon>
        <taxon>Halostreptopolyspora</taxon>
    </lineage>
</organism>
<gene>
    <name evidence="1" type="ORF">EFW17_07415</name>
</gene>
<protein>
    <submittedName>
        <fullName evidence="1">Uncharacterized protein</fullName>
    </submittedName>
</protein>